<proteinExistence type="predicted"/>
<feature type="non-terminal residue" evidence="2">
    <location>
        <position position="1"/>
    </location>
</feature>
<evidence type="ECO:0000313" key="2">
    <source>
        <dbReference type="EMBL" id="CAE7548622.1"/>
    </source>
</evidence>
<dbReference type="EMBL" id="CAJNJA010025736">
    <property type="protein sequence ID" value="CAE7548622.1"/>
    <property type="molecule type" value="Genomic_DNA"/>
</dbReference>
<gene>
    <name evidence="2" type="ORF">SNEC2469_LOCUS15808</name>
</gene>
<feature type="region of interest" description="Disordered" evidence="1">
    <location>
        <begin position="1"/>
        <end position="23"/>
    </location>
</feature>
<accession>A0A812TZV8</accession>
<feature type="region of interest" description="Disordered" evidence="1">
    <location>
        <begin position="102"/>
        <end position="146"/>
    </location>
</feature>
<name>A0A812TZV8_9DINO</name>
<organism evidence="2 3">
    <name type="scientific">Symbiodinium necroappetens</name>
    <dbReference type="NCBI Taxonomy" id="1628268"/>
    <lineage>
        <taxon>Eukaryota</taxon>
        <taxon>Sar</taxon>
        <taxon>Alveolata</taxon>
        <taxon>Dinophyceae</taxon>
        <taxon>Suessiales</taxon>
        <taxon>Symbiodiniaceae</taxon>
        <taxon>Symbiodinium</taxon>
    </lineage>
</organism>
<feature type="compositionally biased region" description="Basic and acidic residues" evidence="1">
    <location>
        <begin position="1"/>
        <end position="13"/>
    </location>
</feature>
<evidence type="ECO:0000256" key="1">
    <source>
        <dbReference type="SAM" id="MobiDB-lite"/>
    </source>
</evidence>
<dbReference type="OrthoDB" id="449056at2759"/>
<protein>
    <submittedName>
        <fullName evidence="2">Uncharacterized protein</fullName>
    </submittedName>
</protein>
<dbReference type="Proteomes" id="UP000601435">
    <property type="component" value="Unassembled WGS sequence"/>
</dbReference>
<keyword evidence="3" id="KW-1185">Reference proteome</keyword>
<sequence>MENAERWPPETRGGDGILCYDSEAGKPQKLATATEIRRENNEVALPGPERFKIGEKVFYNSKTLRQRVVAIVKGITADGLYDLDVKSRALPENVSRYVEEAIPAPPAPPAPSASGAVAPPPAKYSGLPPTFPGDQASSGLPPVGDR</sequence>
<evidence type="ECO:0000313" key="3">
    <source>
        <dbReference type="Proteomes" id="UP000601435"/>
    </source>
</evidence>
<reference evidence="2" key="1">
    <citation type="submission" date="2021-02" db="EMBL/GenBank/DDBJ databases">
        <authorList>
            <person name="Dougan E. K."/>
            <person name="Rhodes N."/>
            <person name="Thang M."/>
            <person name="Chan C."/>
        </authorList>
    </citation>
    <scope>NUCLEOTIDE SEQUENCE</scope>
</reference>
<dbReference type="AlphaFoldDB" id="A0A812TZV8"/>
<comment type="caution">
    <text evidence="2">The sequence shown here is derived from an EMBL/GenBank/DDBJ whole genome shotgun (WGS) entry which is preliminary data.</text>
</comment>